<dbReference type="EMBL" id="CP049055">
    <property type="protein sequence ID" value="QII14012.1"/>
    <property type="molecule type" value="Genomic_DNA"/>
</dbReference>
<dbReference type="AlphaFoldDB" id="Q1PW97"/>
<accession>Q1PW97</accession>
<evidence type="ECO:0000313" key="2">
    <source>
        <dbReference type="EMBL" id="QII14012.1"/>
    </source>
</evidence>
<reference evidence="2 3" key="3">
    <citation type="submission" date="2020-02" db="EMBL/GenBank/DDBJ databases">
        <title>Newly sequenced genome of strain CSTR1 showed variability in Candidatus Kuenenia stuttgartiensis genomes.</title>
        <authorList>
            <person name="Ding C."/>
            <person name="Adrian L."/>
        </authorList>
    </citation>
    <scope>NUCLEOTIDE SEQUENCE [LARGE SCALE GENOMIC DNA]</scope>
    <source>
        <strain evidence="2 3">CSTR1</strain>
    </source>
</reference>
<proteinExistence type="predicted"/>
<sequence length="53" mass="6130">MVTPRLISVAFVIQFSIRIHLSWHNHNQTITKTVLNPQSAICRLTTVDCRLQK</sequence>
<reference evidence="1" key="1">
    <citation type="journal article" date="2006" name="Nature">
        <title>Deciphering the evolution and metabolism of an anammox bacterium from a community genome.</title>
        <authorList>
            <person name="Strous M."/>
            <person name="Pelletier E."/>
            <person name="Mangenot S."/>
            <person name="Rattei T."/>
            <person name="Lehner A."/>
            <person name="Taylor M.W."/>
            <person name="Horn M."/>
            <person name="Daims H."/>
            <person name="Bartol-Mavel D."/>
            <person name="Wincker P."/>
            <person name="Barbe V."/>
            <person name="Fonknechten N."/>
            <person name="Vallenet D."/>
            <person name="Segurens B."/>
            <person name="Schenowitz-Truong C."/>
            <person name="Medigue C."/>
            <person name="Collingro A."/>
            <person name="Snel B."/>
            <person name="Dutilh B.E."/>
            <person name="OpDenCamp H.J.M."/>
            <person name="vanDerDrift C."/>
            <person name="Cirpus I."/>
            <person name="vanDePas-Schoonen K.T."/>
            <person name="Harhangi H.R."/>
            <person name="vanNiftrik L."/>
            <person name="Schmid M."/>
            <person name="Keltjens J."/>
            <person name="vanDeVossenberg J."/>
            <person name="Kartal B."/>
            <person name="Meier H."/>
            <person name="Frishman D."/>
            <person name="Huynen M.A."/>
            <person name="Mewes H."/>
            <person name="Weissenbach J."/>
            <person name="Jetten M.S.M."/>
            <person name="Wagner M."/>
            <person name="LePaslier D."/>
        </authorList>
    </citation>
    <scope>NUCLEOTIDE SEQUENCE</scope>
</reference>
<gene>
    <name evidence="2" type="ORF">KsCSTR_46340</name>
    <name evidence="1" type="ORF">kustc0763</name>
</gene>
<name>Q1PW97_KUEST</name>
<dbReference type="Proteomes" id="UP000501926">
    <property type="component" value="Chromosome"/>
</dbReference>
<protein>
    <submittedName>
        <fullName evidence="1">Uncharacterized protein</fullName>
    </submittedName>
</protein>
<organism evidence="1">
    <name type="scientific">Kuenenia stuttgartiensis</name>
    <dbReference type="NCBI Taxonomy" id="174633"/>
    <lineage>
        <taxon>Bacteria</taxon>
        <taxon>Pseudomonadati</taxon>
        <taxon>Planctomycetota</taxon>
        <taxon>Candidatus Brocadiia</taxon>
        <taxon>Candidatus Brocadiales</taxon>
        <taxon>Candidatus Brocadiaceae</taxon>
        <taxon>Candidatus Kuenenia</taxon>
    </lineage>
</organism>
<evidence type="ECO:0000313" key="1">
    <source>
        <dbReference type="EMBL" id="CAJ71508.1"/>
    </source>
</evidence>
<reference evidence="1" key="2">
    <citation type="submission" date="2006-01" db="EMBL/GenBank/DDBJ databases">
        <authorList>
            <person name="Genoscope"/>
        </authorList>
    </citation>
    <scope>NUCLEOTIDE SEQUENCE</scope>
</reference>
<dbReference type="EMBL" id="CT573073">
    <property type="protein sequence ID" value="CAJ71508.1"/>
    <property type="molecule type" value="Genomic_DNA"/>
</dbReference>
<evidence type="ECO:0000313" key="3">
    <source>
        <dbReference type="Proteomes" id="UP000501926"/>
    </source>
</evidence>